<accession>A0A8X6TEF3</accession>
<dbReference type="PROSITE" id="PS00028">
    <property type="entry name" value="ZINC_FINGER_C2H2_1"/>
    <property type="match status" value="1"/>
</dbReference>
<dbReference type="EMBL" id="BMAW01055606">
    <property type="protein sequence ID" value="GFT01775.1"/>
    <property type="molecule type" value="Genomic_DNA"/>
</dbReference>
<evidence type="ECO:0000313" key="12">
    <source>
        <dbReference type="EMBL" id="GFT01775.1"/>
    </source>
</evidence>
<dbReference type="Pfam" id="PF00096">
    <property type="entry name" value="zf-C2H2"/>
    <property type="match status" value="1"/>
</dbReference>
<comment type="similarity">
    <text evidence="2">Belongs to the krueppel C2H2-type zinc-finger protein family.</text>
</comment>
<evidence type="ECO:0000256" key="1">
    <source>
        <dbReference type="ARBA" id="ARBA00004123"/>
    </source>
</evidence>
<evidence type="ECO:0000256" key="2">
    <source>
        <dbReference type="ARBA" id="ARBA00006991"/>
    </source>
</evidence>
<dbReference type="Gene3D" id="3.30.160.60">
    <property type="entry name" value="Classic Zinc Finger"/>
    <property type="match status" value="1"/>
</dbReference>
<evidence type="ECO:0000256" key="7">
    <source>
        <dbReference type="ARBA" id="ARBA00023015"/>
    </source>
</evidence>
<dbReference type="GO" id="GO:0005634">
    <property type="term" value="C:nucleus"/>
    <property type="evidence" value="ECO:0007669"/>
    <property type="project" value="UniProtKB-SubCell"/>
</dbReference>
<feature type="domain" description="C2H2-type" evidence="11">
    <location>
        <begin position="55"/>
        <end position="82"/>
    </location>
</feature>
<dbReference type="InterPro" id="IPR013087">
    <property type="entry name" value="Znf_C2H2_type"/>
</dbReference>
<organism evidence="12 13">
    <name type="scientific">Nephila pilipes</name>
    <name type="common">Giant wood spider</name>
    <name type="synonym">Nephila maculata</name>
    <dbReference type="NCBI Taxonomy" id="299642"/>
    <lineage>
        <taxon>Eukaryota</taxon>
        <taxon>Metazoa</taxon>
        <taxon>Ecdysozoa</taxon>
        <taxon>Arthropoda</taxon>
        <taxon>Chelicerata</taxon>
        <taxon>Arachnida</taxon>
        <taxon>Araneae</taxon>
        <taxon>Araneomorphae</taxon>
        <taxon>Entelegynae</taxon>
        <taxon>Araneoidea</taxon>
        <taxon>Nephilidae</taxon>
        <taxon>Nephila</taxon>
    </lineage>
</organism>
<dbReference type="InterPro" id="IPR036236">
    <property type="entry name" value="Znf_C2H2_sf"/>
</dbReference>
<evidence type="ECO:0000259" key="11">
    <source>
        <dbReference type="PROSITE" id="PS50157"/>
    </source>
</evidence>
<dbReference type="PROSITE" id="PS50157">
    <property type="entry name" value="ZINC_FINGER_C2H2_2"/>
    <property type="match status" value="1"/>
</dbReference>
<dbReference type="SUPFAM" id="SSF57667">
    <property type="entry name" value="beta-beta-alpha zinc fingers"/>
    <property type="match status" value="1"/>
</dbReference>
<dbReference type="OrthoDB" id="10004641at2759"/>
<evidence type="ECO:0000256" key="4">
    <source>
        <dbReference type="ARBA" id="ARBA00022737"/>
    </source>
</evidence>
<keyword evidence="5 10" id="KW-0863">Zinc-finger</keyword>
<dbReference type="Proteomes" id="UP000887013">
    <property type="component" value="Unassembled WGS sequence"/>
</dbReference>
<protein>
    <recommendedName>
        <fullName evidence="11">C2H2-type domain-containing protein</fullName>
    </recommendedName>
</protein>
<keyword evidence="4" id="KW-0677">Repeat</keyword>
<sequence length="86" mass="10040">DDWKEFNKSETTDMVGIVKVQKETHTFKTSNCKDLFINENVHRKKKVTGGQKLNYRCEICGKIFTSSSNFRRHESIHTGEPLYLCN</sequence>
<gene>
    <name evidence="12" type="ORF">NPIL_321191</name>
</gene>
<reference evidence="12" key="1">
    <citation type="submission" date="2020-08" db="EMBL/GenBank/DDBJ databases">
        <title>Multicomponent nature underlies the extraordinary mechanical properties of spider dragline silk.</title>
        <authorList>
            <person name="Kono N."/>
            <person name="Nakamura H."/>
            <person name="Mori M."/>
            <person name="Yoshida Y."/>
            <person name="Ohtoshi R."/>
            <person name="Malay A.D."/>
            <person name="Moran D.A.P."/>
            <person name="Tomita M."/>
            <person name="Numata K."/>
            <person name="Arakawa K."/>
        </authorList>
    </citation>
    <scope>NUCLEOTIDE SEQUENCE</scope>
</reference>
<keyword evidence="8" id="KW-0804">Transcription</keyword>
<feature type="non-terminal residue" evidence="12">
    <location>
        <position position="1"/>
    </location>
</feature>
<evidence type="ECO:0000313" key="13">
    <source>
        <dbReference type="Proteomes" id="UP000887013"/>
    </source>
</evidence>
<evidence type="ECO:0000256" key="10">
    <source>
        <dbReference type="PROSITE-ProRule" id="PRU00042"/>
    </source>
</evidence>
<name>A0A8X6TEF3_NEPPI</name>
<comment type="subcellular location">
    <subcellularLocation>
        <location evidence="1">Nucleus</location>
    </subcellularLocation>
</comment>
<evidence type="ECO:0000256" key="5">
    <source>
        <dbReference type="ARBA" id="ARBA00022771"/>
    </source>
</evidence>
<proteinExistence type="inferred from homology"/>
<evidence type="ECO:0000256" key="8">
    <source>
        <dbReference type="ARBA" id="ARBA00023163"/>
    </source>
</evidence>
<dbReference type="AlphaFoldDB" id="A0A8X6TEF3"/>
<keyword evidence="7" id="KW-0805">Transcription regulation</keyword>
<evidence type="ECO:0000256" key="6">
    <source>
        <dbReference type="ARBA" id="ARBA00022833"/>
    </source>
</evidence>
<keyword evidence="6" id="KW-0862">Zinc</keyword>
<keyword evidence="9" id="KW-0539">Nucleus</keyword>
<dbReference type="GO" id="GO:0008270">
    <property type="term" value="F:zinc ion binding"/>
    <property type="evidence" value="ECO:0007669"/>
    <property type="project" value="UniProtKB-KW"/>
</dbReference>
<comment type="caution">
    <text evidence="12">The sequence shown here is derived from an EMBL/GenBank/DDBJ whole genome shotgun (WGS) entry which is preliminary data.</text>
</comment>
<keyword evidence="13" id="KW-1185">Reference proteome</keyword>
<dbReference type="SMART" id="SM00355">
    <property type="entry name" value="ZnF_C2H2"/>
    <property type="match status" value="1"/>
</dbReference>
<keyword evidence="3" id="KW-0479">Metal-binding</keyword>
<evidence type="ECO:0000256" key="9">
    <source>
        <dbReference type="ARBA" id="ARBA00023242"/>
    </source>
</evidence>
<dbReference type="FunFam" id="3.30.160.60:FF:000193">
    <property type="entry name" value="Zinc finger protein 300"/>
    <property type="match status" value="1"/>
</dbReference>
<evidence type="ECO:0000256" key="3">
    <source>
        <dbReference type="ARBA" id="ARBA00022723"/>
    </source>
</evidence>